<keyword evidence="3" id="KW-1185">Reference proteome</keyword>
<sequence length="331" mass="35143">MRKLEHAAKHLRAAGLGLVMAGAAAGATAGEPDSRLAEGWGYRVAGVFSIAADTASPDHAIRRIALSRVPSPSAPPRSPVLSRSSTRSGIDDHAGSGSTGTAGSGFFGTVAIPFSGIASEASWLKVRNAGISASPCKGDPVCEARNGLSKATLRLAENGAFYEKLTAVNRYVNDAIRYESDHSIRGVEDYWASPAETMTLGRGDCEDFAILKYAMLRELGVPGRSLSLVILRDTARNLYHAVLAVSTNKGNFILDNVRDAVLPDVRIRNYQPLYSFSDGRSWIHGVQSDQKLAGAPRFVGDVSPGESAVLTTVEAPLPPSLISDLRPVFRP</sequence>
<evidence type="ECO:0000313" key="2">
    <source>
        <dbReference type="EMBL" id="TCD11317.1"/>
    </source>
</evidence>
<evidence type="ECO:0000313" key="3">
    <source>
        <dbReference type="Proteomes" id="UP000291301"/>
    </source>
</evidence>
<dbReference type="EMBL" id="SJST01000010">
    <property type="protein sequence ID" value="TCD11317.1"/>
    <property type="molecule type" value="Genomic_DNA"/>
</dbReference>
<dbReference type="OrthoDB" id="5401788at2"/>
<feature type="compositionally biased region" description="Low complexity" evidence="1">
    <location>
        <begin position="79"/>
        <end position="88"/>
    </location>
</feature>
<dbReference type="AlphaFoldDB" id="A0A4R0P9A1"/>
<reference evidence="2 3" key="1">
    <citation type="journal article" date="2015" name="Antonie Van Leeuwenhoek">
        <title>Oricola cellulosilytica gen. nov., sp. nov., a cellulose-degrading bacterium of the family Phyllobacteriaceae isolated from surface seashore water, and emended descriptions of Mesorhizobium loti and Phyllobacterium myrsinacearum.</title>
        <authorList>
            <person name="Hameed A."/>
            <person name="Shahina M."/>
            <person name="Lai W.A."/>
            <person name="Lin S.Y."/>
            <person name="Young L.S."/>
            <person name="Liu Y.C."/>
            <person name="Hsu Y.H."/>
            <person name="Young C.C."/>
        </authorList>
    </citation>
    <scope>NUCLEOTIDE SEQUENCE [LARGE SCALE GENOMIC DNA]</scope>
    <source>
        <strain evidence="2 3">KCTC 52183</strain>
    </source>
</reference>
<protein>
    <recommendedName>
        <fullName evidence="4">Transglutaminase</fullName>
    </recommendedName>
</protein>
<gene>
    <name evidence="2" type="ORF">E0D97_17515</name>
</gene>
<dbReference type="PANTHER" id="PTHR39327:SF1">
    <property type="entry name" value="BLR5470 PROTEIN"/>
    <property type="match status" value="1"/>
</dbReference>
<name>A0A4R0P9A1_9HYPH</name>
<accession>A0A4R0P9A1</accession>
<evidence type="ECO:0008006" key="4">
    <source>
        <dbReference type="Google" id="ProtNLM"/>
    </source>
</evidence>
<dbReference type="SUPFAM" id="SSF54001">
    <property type="entry name" value="Cysteine proteinases"/>
    <property type="match status" value="1"/>
</dbReference>
<organism evidence="2 3">
    <name type="scientific">Oricola cellulosilytica</name>
    <dbReference type="NCBI Taxonomy" id="1429082"/>
    <lineage>
        <taxon>Bacteria</taxon>
        <taxon>Pseudomonadati</taxon>
        <taxon>Pseudomonadota</taxon>
        <taxon>Alphaproteobacteria</taxon>
        <taxon>Hyphomicrobiales</taxon>
        <taxon>Ahrensiaceae</taxon>
        <taxon>Oricola</taxon>
    </lineage>
</organism>
<dbReference type="Pfam" id="PF06035">
    <property type="entry name" value="Peptidase_C93"/>
    <property type="match status" value="1"/>
</dbReference>
<dbReference type="PANTHER" id="PTHR39327">
    <property type="match status" value="1"/>
</dbReference>
<comment type="caution">
    <text evidence="2">The sequence shown here is derived from an EMBL/GenBank/DDBJ whole genome shotgun (WGS) entry which is preliminary data.</text>
</comment>
<dbReference type="Gene3D" id="3.10.620.30">
    <property type="match status" value="1"/>
</dbReference>
<evidence type="ECO:0000256" key="1">
    <source>
        <dbReference type="SAM" id="MobiDB-lite"/>
    </source>
</evidence>
<dbReference type="Proteomes" id="UP000291301">
    <property type="component" value="Unassembled WGS sequence"/>
</dbReference>
<dbReference type="RefSeq" id="WP_131571668.1">
    <property type="nucleotide sequence ID" value="NZ_JAINFK010000002.1"/>
</dbReference>
<feature type="region of interest" description="Disordered" evidence="1">
    <location>
        <begin position="66"/>
        <end position="98"/>
    </location>
</feature>
<proteinExistence type="predicted"/>
<dbReference type="InterPro" id="IPR038765">
    <property type="entry name" value="Papain-like_cys_pep_sf"/>
</dbReference>
<dbReference type="InterPro" id="IPR010319">
    <property type="entry name" value="Transglutaminase-like_Cys_pept"/>
</dbReference>